<dbReference type="Gene3D" id="1.10.10.10">
    <property type="entry name" value="Winged helix-like DNA-binding domain superfamily/Winged helix DNA-binding domain"/>
    <property type="match status" value="1"/>
</dbReference>
<dbReference type="InterPro" id="IPR039422">
    <property type="entry name" value="MarR/SlyA-like"/>
</dbReference>
<dbReference type="GO" id="GO:0006950">
    <property type="term" value="P:response to stress"/>
    <property type="evidence" value="ECO:0007669"/>
    <property type="project" value="TreeGrafter"/>
</dbReference>
<dbReference type="InterPro" id="IPR001845">
    <property type="entry name" value="HTH_ArsR_DNA-bd_dom"/>
</dbReference>
<proteinExistence type="predicted"/>
<keyword evidence="6" id="KW-1185">Reference proteome</keyword>
<keyword evidence="2" id="KW-0238">DNA-binding</keyword>
<keyword evidence="1" id="KW-0805">Transcription regulation</keyword>
<dbReference type="PANTHER" id="PTHR33164:SF43">
    <property type="entry name" value="HTH-TYPE TRANSCRIPTIONAL REPRESSOR YETL"/>
    <property type="match status" value="1"/>
</dbReference>
<dbReference type="InParanoid" id="A0LNU3"/>
<dbReference type="InterPro" id="IPR000835">
    <property type="entry name" value="HTH_MarR-typ"/>
</dbReference>
<dbReference type="SMART" id="SM00347">
    <property type="entry name" value="HTH_MARR"/>
    <property type="match status" value="1"/>
</dbReference>
<dbReference type="InterPro" id="IPR023187">
    <property type="entry name" value="Tscrpt_reg_MarR-type_CS"/>
</dbReference>
<evidence type="ECO:0000259" key="4">
    <source>
        <dbReference type="PROSITE" id="PS50995"/>
    </source>
</evidence>
<dbReference type="SUPFAM" id="SSF46785">
    <property type="entry name" value="Winged helix' DNA-binding domain"/>
    <property type="match status" value="1"/>
</dbReference>
<dbReference type="PANTHER" id="PTHR33164">
    <property type="entry name" value="TRANSCRIPTIONAL REGULATOR, MARR FAMILY"/>
    <property type="match status" value="1"/>
</dbReference>
<dbReference type="GO" id="GO:0003700">
    <property type="term" value="F:DNA-binding transcription factor activity"/>
    <property type="evidence" value="ECO:0007669"/>
    <property type="project" value="InterPro"/>
</dbReference>
<evidence type="ECO:0000313" key="5">
    <source>
        <dbReference type="EMBL" id="ABK19095.1"/>
    </source>
</evidence>
<dbReference type="KEGG" id="sfu:Sfum_3423"/>
<dbReference type="STRING" id="335543.Sfum_3423"/>
<dbReference type="Proteomes" id="UP000001784">
    <property type="component" value="Chromosome"/>
</dbReference>
<sequence>MTTGDFDLHHAGDEPHLIREIMRTHQAVLNVFSRRVGMPAARLALMRLLGTCRSEAVGVMWIARQLGIDAAAVTRQVQAMEREGLVERCKDARDGRRSHVKLTDDGLRAFLQVHERAHAFERALGADVSAEDMAAAARVLVRLRAALEALP</sequence>
<evidence type="ECO:0000256" key="1">
    <source>
        <dbReference type="ARBA" id="ARBA00023015"/>
    </source>
</evidence>
<dbReference type="PROSITE" id="PS01117">
    <property type="entry name" value="HTH_MARR_1"/>
    <property type="match status" value="1"/>
</dbReference>
<dbReference type="eggNOG" id="COG1846">
    <property type="taxonomic scope" value="Bacteria"/>
</dbReference>
<evidence type="ECO:0000313" key="6">
    <source>
        <dbReference type="Proteomes" id="UP000001784"/>
    </source>
</evidence>
<protein>
    <submittedName>
        <fullName evidence="5">Transcriptional regulator, MarR family</fullName>
    </submittedName>
</protein>
<dbReference type="PRINTS" id="PR00598">
    <property type="entry name" value="HTHMARR"/>
</dbReference>
<dbReference type="AlphaFoldDB" id="A0LNU3"/>
<dbReference type="RefSeq" id="WP_011700220.1">
    <property type="nucleotide sequence ID" value="NC_008554.1"/>
</dbReference>
<dbReference type="OrthoDB" id="9799747at2"/>
<reference evidence="5 6" key="1">
    <citation type="submission" date="2006-10" db="EMBL/GenBank/DDBJ databases">
        <title>Complete sequence of Syntrophobacter fumaroxidans MPOB.</title>
        <authorList>
            <consortium name="US DOE Joint Genome Institute"/>
            <person name="Copeland A."/>
            <person name="Lucas S."/>
            <person name="Lapidus A."/>
            <person name="Barry K."/>
            <person name="Detter J.C."/>
            <person name="Glavina del Rio T."/>
            <person name="Hammon N."/>
            <person name="Israni S."/>
            <person name="Pitluck S."/>
            <person name="Goltsman E.G."/>
            <person name="Martinez M."/>
            <person name="Schmutz J."/>
            <person name="Larimer F."/>
            <person name="Land M."/>
            <person name="Hauser L."/>
            <person name="Kyrpides N."/>
            <person name="Kim E."/>
            <person name="Boone D.R."/>
            <person name="Brockman F."/>
            <person name="Culley D."/>
            <person name="Ferry J."/>
            <person name="Gunsalus R."/>
            <person name="McInerney M.J."/>
            <person name="Morrison M."/>
            <person name="Plugge C."/>
            <person name="Rohlin L."/>
            <person name="Scholten J."/>
            <person name="Sieber J."/>
            <person name="Stams A.J.M."/>
            <person name="Worm P."/>
            <person name="Henstra A.M."/>
            <person name="Richardson P."/>
        </authorList>
    </citation>
    <scope>NUCLEOTIDE SEQUENCE [LARGE SCALE GENOMIC DNA]</scope>
    <source>
        <strain evidence="6">DSM 10017 / MPOB</strain>
    </source>
</reference>
<gene>
    <name evidence="5" type="ordered locus">Sfum_3423</name>
</gene>
<name>A0LNU3_SYNFM</name>
<dbReference type="InterPro" id="IPR036390">
    <property type="entry name" value="WH_DNA-bd_sf"/>
</dbReference>
<dbReference type="PROSITE" id="PS50995">
    <property type="entry name" value="HTH_MARR_2"/>
    <property type="match status" value="1"/>
</dbReference>
<feature type="domain" description="HTH marR-type" evidence="4">
    <location>
        <begin position="14"/>
        <end position="145"/>
    </location>
</feature>
<dbReference type="InterPro" id="IPR036388">
    <property type="entry name" value="WH-like_DNA-bd_sf"/>
</dbReference>
<keyword evidence="3" id="KW-0804">Transcription</keyword>
<dbReference type="HOGENOM" id="CLU_1730506_0_0_7"/>
<evidence type="ECO:0000256" key="3">
    <source>
        <dbReference type="ARBA" id="ARBA00023163"/>
    </source>
</evidence>
<dbReference type="GO" id="GO:0003677">
    <property type="term" value="F:DNA binding"/>
    <property type="evidence" value="ECO:0007669"/>
    <property type="project" value="UniProtKB-KW"/>
</dbReference>
<dbReference type="EMBL" id="CP000478">
    <property type="protein sequence ID" value="ABK19095.1"/>
    <property type="molecule type" value="Genomic_DNA"/>
</dbReference>
<evidence type="ECO:0000256" key="2">
    <source>
        <dbReference type="ARBA" id="ARBA00023125"/>
    </source>
</evidence>
<dbReference type="Pfam" id="PF12802">
    <property type="entry name" value="MarR_2"/>
    <property type="match status" value="1"/>
</dbReference>
<dbReference type="SMART" id="SM00418">
    <property type="entry name" value="HTH_ARSR"/>
    <property type="match status" value="1"/>
</dbReference>
<accession>A0LNU3</accession>
<organism evidence="5 6">
    <name type="scientific">Syntrophobacter fumaroxidans (strain DSM 10017 / MPOB)</name>
    <dbReference type="NCBI Taxonomy" id="335543"/>
    <lineage>
        <taxon>Bacteria</taxon>
        <taxon>Pseudomonadati</taxon>
        <taxon>Thermodesulfobacteriota</taxon>
        <taxon>Syntrophobacteria</taxon>
        <taxon>Syntrophobacterales</taxon>
        <taxon>Syntrophobacteraceae</taxon>
        <taxon>Syntrophobacter</taxon>
    </lineage>
</organism>